<protein>
    <submittedName>
        <fullName evidence="1">Uncharacterized protein containing SIS (Sugar ISomerase) phosphosugar binding domain</fullName>
    </submittedName>
</protein>
<dbReference type="Gene3D" id="3.40.50.10490">
    <property type="entry name" value="Glucose-6-phosphate isomerase like protein, domain 1"/>
    <property type="match status" value="1"/>
</dbReference>
<proteinExistence type="predicted"/>
<dbReference type="AlphaFoldDB" id="A0A7H4P6Q4"/>
<dbReference type="Proteomes" id="UP000254571">
    <property type="component" value="Unassembled WGS sequence"/>
</dbReference>
<dbReference type="GO" id="GO:0016853">
    <property type="term" value="F:isomerase activity"/>
    <property type="evidence" value="ECO:0007669"/>
    <property type="project" value="UniProtKB-KW"/>
</dbReference>
<keyword evidence="1" id="KW-0413">Isomerase</keyword>
<name>A0A7H4P6Q4_9ENTR</name>
<evidence type="ECO:0000313" key="2">
    <source>
        <dbReference type="Proteomes" id="UP000254571"/>
    </source>
</evidence>
<gene>
    <name evidence="1" type="ORF">NCTC9149_04564</name>
</gene>
<reference evidence="1 2" key="1">
    <citation type="submission" date="2018-06" db="EMBL/GenBank/DDBJ databases">
        <authorList>
            <consortium name="Pathogen Informatics"/>
            <person name="Doyle S."/>
        </authorList>
    </citation>
    <scope>NUCLEOTIDE SEQUENCE [LARGE SCALE GENOMIC DNA]</scope>
    <source>
        <strain evidence="1 2">NCTC9149</strain>
    </source>
</reference>
<dbReference type="EMBL" id="UGMX01000002">
    <property type="protein sequence ID" value="STW08119.1"/>
    <property type="molecule type" value="Genomic_DNA"/>
</dbReference>
<sequence>MTGLFIMHTLFAEIIANLGSENKSLPVFLSGNIANSAKHNEYLLENTVRKSRSS</sequence>
<organism evidence="1 2">
    <name type="scientific">Klebsiella grimontii</name>
    <dbReference type="NCBI Taxonomy" id="2058152"/>
    <lineage>
        <taxon>Bacteria</taxon>
        <taxon>Pseudomonadati</taxon>
        <taxon>Pseudomonadota</taxon>
        <taxon>Gammaproteobacteria</taxon>
        <taxon>Enterobacterales</taxon>
        <taxon>Enterobacteriaceae</taxon>
        <taxon>Klebsiella/Raoultella group</taxon>
        <taxon>Klebsiella</taxon>
    </lineage>
</organism>
<evidence type="ECO:0000313" key="1">
    <source>
        <dbReference type="EMBL" id="STW08119.1"/>
    </source>
</evidence>
<comment type="caution">
    <text evidence="1">The sequence shown here is derived from an EMBL/GenBank/DDBJ whole genome shotgun (WGS) entry which is preliminary data.</text>
</comment>
<accession>A0A7H4P6Q4</accession>